<dbReference type="RefSeq" id="WP_198917343.1">
    <property type="nucleotide sequence ID" value="NZ_JAEKPD010000018.1"/>
</dbReference>
<feature type="domain" description="Glycosyltransferase 61 catalytic" evidence="1">
    <location>
        <begin position="90"/>
        <end position="266"/>
    </location>
</feature>
<keyword evidence="3" id="KW-1185">Reference proteome</keyword>
<evidence type="ECO:0000259" key="1">
    <source>
        <dbReference type="Pfam" id="PF04577"/>
    </source>
</evidence>
<dbReference type="InterPro" id="IPR049625">
    <property type="entry name" value="Glyco_transf_61_cat"/>
</dbReference>
<protein>
    <submittedName>
        <fullName evidence="2">Glycosyltransferase family 61 protein</fullName>
    </submittedName>
</protein>
<evidence type="ECO:0000313" key="2">
    <source>
        <dbReference type="EMBL" id="MBJ3764168.1"/>
    </source>
</evidence>
<organism evidence="2 3">
    <name type="scientific">Palleronia pontilimi</name>
    <dbReference type="NCBI Taxonomy" id="1964209"/>
    <lineage>
        <taxon>Bacteria</taxon>
        <taxon>Pseudomonadati</taxon>
        <taxon>Pseudomonadota</taxon>
        <taxon>Alphaproteobacteria</taxon>
        <taxon>Rhodobacterales</taxon>
        <taxon>Roseobacteraceae</taxon>
        <taxon>Palleronia</taxon>
    </lineage>
</organism>
<dbReference type="AlphaFoldDB" id="A0A934IBN8"/>
<dbReference type="Proteomes" id="UP000642488">
    <property type="component" value="Unassembled WGS sequence"/>
</dbReference>
<proteinExistence type="predicted"/>
<dbReference type="EMBL" id="JAEKPD010000018">
    <property type="protein sequence ID" value="MBJ3764168.1"/>
    <property type="molecule type" value="Genomic_DNA"/>
</dbReference>
<gene>
    <name evidence="2" type="ORF">ILP92_15580</name>
</gene>
<evidence type="ECO:0000313" key="3">
    <source>
        <dbReference type="Proteomes" id="UP000642488"/>
    </source>
</evidence>
<dbReference type="Pfam" id="PF04577">
    <property type="entry name" value="Glyco_transf_61"/>
    <property type="match status" value="1"/>
</dbReference>
<sequence>MLADHAHDPEKALSDHIEDVPNASLIPFTEVGKRGRQVLGGVLREDGSFVDASRCFISETRAVNRPATPMPIEIHRAGTWLFGGKHDARFGHFLVETLARLWALDMVADPIAGIVFLPWKVMHPRRAARRLNKTRGLFDLVPDLPPIEVASVPTSFDRLIVPPQGCGATLMAPGCPEFRAYIKARFAPDVAPSGAGKIFVSRTAIRSTPGHLLFEDRLEDLARQNGYEIFHPQMHSLPDQIAQYRAAGVILGVEGSAFHLVAFSGTCAKIGFIRRRMGEAPLGFLGQLSRMTGGPVFDLDHLIENFLIDGTIPMANAVPDFDGLTADLIRHGFLARNQEIPRITASDVVAERRRLEIDILGPTASTG</sequence>
<name>A0A934IBN8_9RHOB</name>
<accession>A0A934IBN8</accession>
<comment type="caution">
    <text evidence="2">The sequence shown here is derived from an EMBL/GenBank/DDBJ whole genome shotgun (WGS) entry which is preliminary data.</text>
</comment>
<reference evidence="2" key="1">
    <citation type="submission" date="2020-12" db="EMBL/GenBank/DDBJ databases">
        <title>Bacterial taxonomy.</title>
        <authorList>
            <person name="Pan X."/>
        </authorList>
    </citation>
    <scope>NUCLEOTIDE SEQUENCE</scope>
    <source>
        <strain evidence="2">KCTC 52957</strain>
    </source>
</reference>
<dbReference type="GO" id="GO:0016757">
    <property type="term" value="F:glycosyltransferase activity"/>
    <property type="evidence" value="ECO:0007669"/>
    <property type="project" value="InterPro"/>
</dbReference>